<evidence type="ECO:0000256" key="8">
    <source>
        <dbReference type="PIRSR" id="PIRSR600888-1"/>
    </source>
</evidence>
<evidence type="ECO:0000256" key="4">
    <source>
        <dbReference type="ARBA" id="ARBA00019595"/>
    </source>
</evidence>
<dbReference type="PANTHER" id="PTHR21047:SF2">
    <property type="entry name" value="THYMIDINE DIPHOSPHO-4-KETO-RHAMNOSE 3,5-EPIMERASE"/>
    <property type="match status" value="1"/>
</dbReference>
<sequence>MIEKKETPIEGLFILTNNIFSDCRGSFKKLFAQEEFKTLNLDFDFKEIYYSINKKNVIRGMHFQIPPHDHIKMVYVIQGEITDVCLDIRENSKTYGKWFSVELSGKDDCYLYIPKGIAHGFASREDMSIVHYVQTSCYSKEHDCGIHYKSFGFDWNIAEPIISERDASFPDIHYYKGVF</sequence>
<dbReference type="EMBL" id="AGDY01000010">
    <property type="protein sequence ID" value="EMB19806.1"/>
    <property type="molecule type" value="Genomic_DNA"/>
</dbReference>
<feature type="active site" description="Proton acceptor" evidence="8">
    <location>
        <position position="62"/>
    </location>
</feature>
<dbReference type="PANTHER" id="PTHR21047">
    <property type="entry name" value="DTDP-6-DEOXY-D-GLUCOSE-3,5 EPIMERASE"/>
    <property type="match status" value="1"/>
</dbReference>
<evidence type="ECO:0000313" key="10">
    <source>
        <dbReference type="EMBL" id="EMB19806.1"/>
    </source>
</evidence>
<dbReference type="InterPro" id="IPR011051">
    <property type="entry name" value="RmlC_Cupin_sf"/>
</dbReference>
<dbReference type="PATRIC" id="fig|999434.4.peg.2607"/>
<organism evidence="10">
    <name type="scientific">Treponema denticola OTK</name>
    <dbReference type="NCBI Taxonomy" id="999434"/>
    <lineage>
        <taxon>Bacteria</taxon>
        <taxon>Pseudomonadati</taxon>
        <taxon>Spirochaetota</taxon>
        <taxon>Spirochaetia</taxon>
        <taxon>Spirochaetales</taxon>
        <taxon>Treponemataceae</taxon>
        <taxon>Treponema</taxon>
    </lineage>
</organism>
<reference evidence="10" key="1">
    <citation type="submission" date="2012-01" db="EMBL/GenBank/DDBJ databases">
        <title>The Genome Sequence of Treponema denticola OTK.</title>
        <authorList>
            <consortium name="The Broad Institute Genome Sequencing Platform"/>
            <person name="Earl A."/>
            <person name="Ward D."/>
            <person name="Feldgarden M."/>
            <person name="Gevers D."/>
            <person name="Blanton J.M."/>
            <person name="Fenno C.J."/>
            <person name="Baranova O.V."/>
            <person name="Mathney J."/>
            <person name="Dewhirst F.E."/>
            <person name="Izard J."/>
            <person name="Young S.K."/>
            <person name="Zeng Q."/>
            <person name="Gargeya S."/>
            <person name="Fitzgerald M."/>
            <person name="Haas B."/>
            <person name="Abouelleil A."/>
            <person name="Alvarado L."/>
            <person name="Arachchi H.M."/>
            <person name="Berlin A."/>
            <person name="Chapman S.B."/>
            <person name="Gearin G."/>
            <person name="Goldberg J."/>
            <person name="Griggs A."/>
            <person name="Gujja S."/>
            <person name="Hansen M."/>
            <person name="Heiman D."/>
            <person name="Howarth C."/>
            <person name="Larimer J."/>
            <person name="Lui A."/>
            <person name="MacDonald P.J.P."/>
            <person name="McCowen C."/>
            <person name="Montmayeur A."/>
            <person name="Murphy C."/>
            <person name="Neiman D."/>
            <person name="Pearson M."/>
            <person name="Priest M."/>
            <person name="Roberts A."/>
            <person name="Saif S."/>
            <person name="Shea T."/>
            <person name="Sisk P."/>
            <person name="Stolte C."/>
            <person name="Sykes S."/>
            <person name="Wortman J."/>
            <person name="Nusbaum C."/>
            <person name="Birren B."/>
        </authorList>
    </citation>
    <scope>NUCLEOTIDE SEQUENCE [LARGE SCALE GENOMIC DNA]</scope>
    <source>
        <strain evidence="10">OTK</strain>
    </source>
</reference>
<dbReference type="Proteomes" id="UP000011701">
    <property type="component" value="Chromosome"/>
</dbReference>
<comment type="caution">
    <text evidence="10">The sequence shown here is derived from an EMBL/GenBank/DDBJ whole genome shotgun (WGS) entry which is preliminary data.</text>
</comment>
<gene>
    <name evidence="10" type="ORF">HMPREF9723_02503</name>
</gene>
<dbReference type="Pfam" id="PF00908">
    <property type="entry name" value="dTDP_sugar_isom"/>
    <property type="match status" value="1"/>
</dbReference>
<comment type="function">
    <text evidence="2">Catalyzes the epimerization of the C3' and C5'positions of dTDP-6-deoxy-D-xylo-4-hexulose, forming dTDP-6-deoxy-L-lyxo-4-hexulose.</text>
</comment>
<dbReference type="CDD" id="cd00438">
    <property type="entry name" value="cupin_RmlC"/>
    <property type="match status" value="1"/>
</dbReference>
<dbReference type="Gene3D" id="2.60.120.10">
    <property type="entry name" value="Jelly Rolls"/>
    <property type="match status" value="1"/>
</dbReference>
<dbReference type="HOGENOM" id="CLU_090940_1_1_12"/>
<accession>A0A0F6MM38</accession>
<comment type="catalytic activity">
    <reaction evidence="1">
        <text>dTDP-4-dehydro-6-deoxy-alpha-D-glucose = dTDP-4-dehydro-beta-L-rhamnose</text>
        <dbReference type="Rhea" id="RHEA:16969"/>
        <dbReference type="ChEBI" id="CHEBI:57649"/>
        <dbReference type="ChEBI" id="CHEBI:62830"/>
        <dbReference type="EC" id="5.1.3.13"/>
    </reaction>
</comment>
<proteinExistence type="predicted"/>
<feature type="active site" description="Proton donor" evidence="8">
    <location>
        <position position="132"/>
    </location>
</feature>
<dbReference type="GO" id="GO:0000271">
    <property type="term" value="P:polysaccharide biosynthetic process"/>
    <property type="evidence" value="ECO:0007669"/>
    <property type="project" value="TreeGrafter"/>
</dbReference>
<dbReference type="RefSeq" id="WP_002693695.1">
    <property type="nucleotide sequence ID" value="NZ_CM001797.1"/>
</dbReference>
<dbReference type="GO" id="GO:0008830">
    <property type="term" value="F:dTDP-4-dehydrorhamnose 3,5-epimerase activity"/>
    <property type="evidence" value="ECO:0007669"/>
    <property type="project" value="UniProtKB-EC"/>
</dbReference>
<protein>
    <recommendedName>
        <fullName evidence="4">dTDP-4-dehydrorhamnose 3,5-epimerase</fullName>
        <ecNumber evidence="3">5.1.3.13</ecNumber>
    </recommendedName>
    <alternativeName>
        <fullName evidence="6">Thymidine diphospho-4-keto-rhamnose 3,5-epimerase</fullName>
    </alternativeName>
    <alternativeName>
        <fullName evidence="5">dTDP-4-keto-6-deoxyglucose 3,5-epimerase</fullName>
    </alternativeName>
    <alternativeName>
        <fullName evidence="7">dTDP-6-deoxy-D-xylo-4-hexulose 3,5-epimerase</fullName>
    </alternativeName>
</protein>
<evidence type="ECO:0000256" key="3">
    <source>
        <dbReference type="ARBA" id="ARBA00012098"/>
    </source>
</evidence>
<evidence type="ECO:0000256" key="9">
    <source>
        <dbReference type="PIRSR" id="PIRSR600888-3"/>
    </source>
</evidence>
<dbReference type="InterPro" id="IPR000888">
    <property type="entry name" value="RmlC-like"/>
</dbReference>
<evidence type="ECO:0000256" key="1">
    <source>
        <dbReference type="ARBA" id="ARBA00001298"/>
    </source>
</evidence>
<evidence type="ECO:0000256" key="5">
    <source>
        <dbReference type="ARBA" id="ARBA00029758"/>
    </source>
</evidence>
<dbReference type="GO" id="GO:0005829">
    <property type="term" value="C:cytosol"/>
    <property type="evidence" value="ECO:0007669"/>
    <property type="project" value="TreeGrafter"/>
</dbReference>
<evidence type="ECO:0000256" key="7">
    <source>
        <dbReference type="ARBA" id="ARBA00033311"/>
    </source>
</evidence>
<dbReference type="SUPFAM" id="SSF51182">
    <property type="entry name" value="RmlC-like cupins"/>
    <property type="match status" value="1"/>
</dbReference>
<evidence type="ECO:0000256" key="2">
    <source>
        <dbReference type="ARBA" id="ARBA00001997"/>
    </source>
</evidence>
<dbReference type="EC" id="5.1.3.13" evidence="3"/>
<dbReference type="InterPro" id="IPR014710">
    <property type="entry name" value="RmlC-like_jellyroll"/>
</dbReference>
<dbReference type="AlphaFoldDB" id="A0A0F6MM38"/>
<name>A0A0F6MM38_TREDN</name>
<feature type="site" description="Participates in a stacking interaction with the thymidine ring of dTDP-4-oxo-6-deoxyglucose" evidence="9">
    <location>
        <position position="138"/>
    </location>
</feature>
<evidence type="ECO:0000256" key="6">
    <source>
        <dbReference type="ARBA" id="ARBA00031424"/>
    </source>
</evidence>